<dbReference type="Proteomes" id="UP000294737">
    <property type="component" value="Unassembled WGS sequence"/>
</dbReference>
<dbReference type="InterPro" id="IPR005467">
    <property type="entry name" value="His_kinase_dom"/>
</dbReference>
<dbReference type="Gene3D" id="1.10.287.130">
    <property type="match status" value="1"/>
</dbReference>
<dbReference type="RefSeq" id="WP_112993199.1">
    <property type="nucleotide sequence ID" value="NZ_PTLZ01000006.1"/>
</dbReference>
<dbReference type="PRINTS" id="PR00344">
    <property type="entry name" value="BCTRLSENSOR"/>
</dbReference>
<feature type="domain" description="Histidine kinase" evidence="5">
    <location>
        <begin position="175"/>
        <end position="405"/>
    </location>
</feature>
<dbReference type="InterPro" id="IPR003594">
    <property type="entry name" value="HATPase_dom"/>
</dbReference>
<dbReference type="InterPro" id="IPR036097">
    <property type="entry name" value="HisK_dim/P_sf"/>
</dbReference>
<dbReference type="SMART" id="SM00387">
    <property type="entry name" value="HATPase_c"/>
    <property type="match status" value="1"/>
</dbReference>
<dbReference type="OrthoDB" id="9177862at2"/>
<evidence type="ECO:0000259" key="5">
    <source>
        <dbReference type="PROSITE" id="PS50109"/>
    </source>
</evidence>
<dbReference type="PANTHER" id="PTHR43065:SF50">
    <property type="entry name" value="HISTIDINE KINASE"/>
    <property type="match status" value="1"/>
</dbReference>
<evidence type="ECO:0000313" key="6">
    <source>
        <dbReference type="EMBL" id="TDN87688.1"/>
    </source>
</evidence>
<comment type="caution">
    <text evidence="6">The sequence shown here is derived from an EMBL/GenBank/DDBJ whole genome shotgun (WGS) entry which is preliminary data.</text>
</comment>
<dbReference type="SUPFAM" id="SSF47384">
    <property type="entry name" value="Homodimeric domain of signal transducing histidine kinase"/>
    <property type="match status" value="1"/>
</dbReference>
<evidence type="ECO:0000256" key="1">
    <source>
        <dbReference type="ARBA" id="ARBA00000085"/>
    </source>
</evidence>
<name>A0A4V3BUL2_9BURK</name>
<dbReference type="SUPFAM" id="SSF55874">
    <property type="entry name" value="ATPase domain of HSP90 chaperone/DNA topoisomerase II/histidine kinase"/>
    <property type="match status" value="1"/>
</dbReference>
<keyword evidence="7" id="KW-1185">Reference proteome</keyword>
<keyword evidence="4" id="KW-0175">Coiled coil</keyword>
<reference evidence="6 7" key="1">
    <citation type="submission" date="2019-03" db="EMBL/GenBank/DDBJ databases">
        <title>Genomic Encyclopedia of Type Strains, Phase IV (KMG-IV): sequencing the most valuable type-strain genomes for metagenomic binning, comparative biology and taxonomic classification.</title>
        <authorList>
            <person name="Goeker M."/>
        </authorList>
    </citation>
    <scope>NUCLEOTIDE SEQUENCE [LARGE SCALE GENOMIC DNA]</scope>
    <source>
        <strain evidence="6 7">DSM 18555</strain>
    </source>
</reference>
<dbReference type="InterPro" id="IPR036890">
    <property type="entry name" value="HATPase_C_sf"/>
</dbReference>
<dbReference type="PROSITE" id="PS50109">
    <property type="entry name" value="HIS_KIN"/>
    <property type="match status" value="1"/>
</dbReference>
<sequence length="417" mass="45351">MINQFLHFDREVPLAQSLKIVSLERLESALTQSIGNRWNIVDTEGAYIIGPAPKLIASPDMIAVPLRMDIEIVGQLMAQGASRTQLETACKWLEMVLAASSRYRMAADLHLEAIHSDFEMLQQKHEALQESERQYRELSAELNERVQSQVAAIEKAQRQVYQAEKMASVGSLAAGMAHEINNPIGFIRSNLSTASGYVDLLVNAIKNPGREGSAAILDVDFVVNDFPGLLAESISGANRIAHIVANLKAFSNIDCMDDGPIDLNEVIQTVAAVVGDQMPPTISLSLDLQPLDRIAGDRGQMSQMLFSILQNAQQALTEKGGQILVSSKTINAEIRIAVNDDGVGIQSDILNRIFDPFFTTRDVGKGTGLGLTVSRDIALAHGGRIQVESEEGRGSTFTLIFPLSDQIKSDTQEGLVT</sequence>
<dbReference type="InterPro" id="IPR004358">
    <property type="entry name" value="Sig_transdc_His_kin-like_C"/>
</dbReference>
<feature type="coiled-coil region" evidence="4">
    <location>
        <begin position="111"/>
        <end position="159"/>
    </location>
</feature>
<evidence type="ECO:0000313" key="7">
    <source>
        <dbReference type="Proteomes" id="UP000294737"/>
    </source>
</evidence>
<organism evidence="6 7">
    <name type="scientific">Herminiimonas fonticola</name>
    <dbReference type="NCBI Taxonomy" id="303380"/>
    <lineage>
        <taxon>Bacteria</taxon>
        <taxon>Pseudomonadati</taxon>
        <taxon>Pseudomonadota</taxon>
        <taxon>Betaproteobacteria</taxon>
        <taxon>Burkholderiales</taxon>
        <taxon>Oxalobacteraceae</taxon>
        <taxon>Herminiimonas</taxon>
    </lineage>
</organism>
<comment type="catalytic activity">
    <reaction evidence="1">
        <text>ATP + protein L-histidine = ADP + protein N-phospho-L-histidine.</text>
        <dbReference type="EC" id="2.7.13.3"/>
    </reaction>
</comment>
<dbReference type="EMBL" id="SNWF01000009">
    <property type="protein sequence ID" value="TDN87688.1"/>
    <property type="molecule type" value="Genomic_DNA"/>
</dbReference>
<gene>
    <name evidence="6" type="ORF">EV677_2945</name>
</gene>
<dbReference type="CDD" id="cd00082">
    <property type="entry name" value="HisKA"/>
    <property type="match status" value="1"/>
</dbReference>
<evidence type="ECO:0000256" key="4">
    <source>
        <dbReference type="SAM" id="Coils"/>
    </source>
</evidence>
<proteinExistence type="predicted"/>
<evidence type="ECO:0000256" key="2">
    <source>
        <dbReference type="ARBA" id="ARBA00012438"/>
    </source>
</evidence>
<evidence type="ECO:0000256" key="3">
    <source>
        <dbReference type="ARBA" id="ARBA00022553"/>
    </source>
</evidence>
<dbReference type="Gene3D" id="3.30.565.10">
    <property type="entry name" value="Histidine kinase-like ATPase, C-terminal domain"/>
    <property type="match status" value="1"/>
</dbReference>
<dbReference type="InterPro" id="IPR003661">
    <property type="entry name" value="HisK_dim/P_dom"/>
</dbReference>
<accession>A0A4V3BUL2</accession>
<dbReference type="GO" id="GO:0000155">
    <property type="term" value="F:phosphorelay sensor kinase activity"/>
    <property type="evidence" value="ECO:0007669"/>
    <property type="project" value="InterPro"/>
</dbReference>
<protein>
    <recommendedName>
        <fullName evidence="2">histidine kinase</fullName>
        <ecNumber evidence="2">2.7.13.3</ecNumber>
    </recommendedName>
</protein>
<dbReference type="AlphaFoldDB" id="A0A4V3BUL2"/>
<dbReference type="PANTHER" id="PTHR43065">
    <property type="entry name" value="SENSOR HISTIDINE KINASE"/>
    <property type="match status" value="1"/>
</dbReference>
<dbReference type="Pfam" id="PF02518">
    <property type="entry name" value="HATPase_c"/>
    <property type="match status" value="1"/>
</dbReference>
<keyword evidence="3" id="KW-0597">Phosphoprotein</keyword>
<dbReference type="EC" id="2.7.13.3" evidence="2"/>